<dbReference type="AlphaFoldDB" id="A0A8J6J9Z8"/>
<name>A0A8J6J9Z8_9FIRM</name>
<feature type="transmembrane region" description="Helical" evidence="1">
    <location>
        <begin position="356"/>
        <end position="378"/>
    </location>
</feature>
<evidence type="ECO:0000256" key="1">
    <source>
        <dbReference type="SAM" id="Phobius"/>
    </source>
</evidence>
<dbReference type="Gene3D" id="3.30.565.10">
    <property type="entry name" value="Histidine kinase-like ATPase, C-terminal domain"/>
    <property type="match status" value="1"/>
</dbReference>
<dbReference type="GO" id="GO:0042802">
    <property type="term" value="F:identical protein binding"/>
    <property type="evidence" value="ECO:0007669"/>
    <property type="project" value="TreeGrafter"/>
</dbReference>
<evidence type="ECO:0000259" key="2">
    <source>
        <dbReference type="Pfam" id="PF14501"/>
    </source>
</evidence>
<feature type="transmembrane region" description="Helical" evidence="1">
    <location>
        <begin position="6"/>
        <end position="28"/>
    </location>
</feature>
<accession>A0A8J6J9Z8</accession>
<proteinExistence type="predicted"/>
<keyword evidence="3" id="KW-0418">Kinase</keyword>
<feature type="transmembrane region" description="Helical" evidence="1">
    <location>
        <begin position="311"/>
        <end position="336"/>
    </location>
</feature>
<keyword evidence="1" id="KW-0812">Transmembrane</keyword>
<protein>
    <submittedName>
        <fullName evidence="3">Sensor histidine kinase</fullName>
    </submittedName>
</protein>
<dbReference type="CDD" id="cd16935">
    <property type="entry name" value="HATPase_AgrC-ComD-like"/>
    <property type="match status" value="1"/>
</dbReference>
<evidence type="ECO:0000313" key="3">
    <source>
        <dbReference type="EMBL" id="MBC5723132.1"/>
    </source>
</evidence>
<evidence type="ECO:0000313" key="4">
    <source>
        <dbReference type="Proteomes" id="UP000628736"/>
    </source>
</evidence>
<feature type="domain" description="Sensor histidine kinase NatK-like C-terminal" evidence="2">
    <location>
        <begin position="500"/>
        <end position="597"/>
    </location>
</feature>
<dbReference type="SUPFAM" id="SSF55874">
    <property type="entry name" value="ATPase domain of HSP90 chaperone/DNA topoisomerase II/histidine kinase"/>
    <property type="match status" value="1"/>
</dbReference>
<dbReference type="PANTHER" id="PTHR40448:SF1">
    <property type="entry name" value="TWO-COMPONENT SENSOR HISTIDINE KINASE"/>
    <property type="match status" value="1"/>
</dbReference>
<feature type="transmembrane region" description="Helical" evidence="1">
    <location>
        <begin position="200"/>
        <end position="222"/>
    </location>
</feature>
<keyword evidence="3" id="KW-0808">Transferase</keyword>
<gene>
    <name evidence="3" type="ORF">H8S11_09935</name>
</gene>
<feature type="transmembrane region" description="Helical" evidence="1">
    <location>
        <begin position="258"/>
        <end position="276"/>
    </location>
</feature>
<feature type="transmembrane region" description="Helical" evidence="1">
    <location>
        <begin position="234"/>
        <end position="251"/>
    </location>
</feature>
<feature type="transmembrane region" description="Helical" evidence="1">
    <location>
        <begin position="288"/>
        <end position="304"/>
    </location>
</feature>
<reference evidence="3" key="1">
    <citation type="submission" date="2020-08" db="EMBL/GenBank/DDBJ databases">
        <title>Genome public.</title>
        <authorList>
            <person name="Liu C."/>
            <person name="Sun Q."/>
        </authorList>
    </citation>
    <scope>NUCLEOTIDE SEQUENCE</scope>
    <source>
        <strain evidence="3">NSJ-23</strain>
    </source>
</reference>
<dbReference type="RefSeq" id="WP_186853018.1">
    <property type="nucleotide sequence ID" value="NZ_JACOPO010000006.1"/>
</dbReference>
<comment type="caution">
    <text evidence="3">The sequence shown here is derived from an EMBL/GenBank/DDBJ whole genome shotgun (WGS) entry which is preliminary data.</text>
</comment>
<sequence>MRRWIMRGAAVFMVLLLCGFFAAALLFFTQPMTEQTFDLSVETVQWEVYIQEGQQRTDLLPDGDIGYTGLSAPGQTFYFSRILTEEVESPVLYLDTVNRSVAVFLDGERLYTDCPEQSGGVGELTLPMLGWDRLDPVEITLPPDYLGKTLTIAQSTGLGEKQIPEMEPTVYPCAVTLSCGYAYESGIVAESFRGRWDIGLFIFSLAAFFLMLVPLGGVSFFGHYLPYPEVDLNALSRALCLTSLLLFLGSRGNGRLRWILWGTAALHGLTALLGRASATSLLTVVSEYLGLLGLLAAAVLSLVWRKRGNGFYRLFAPLLLAALGLGLAVCGAHAVADPTWGRELMIHLRTGFQNGLPRFLLWSWSALTMAAGILAAFIDLFRRESQRRTEERLLLQRGELIRENYENLRKHNEEIQTLLHDLRHHVTALQGLCREGDMGEIQKYLESLSQRPELNRSNGYTVHPAVDTVLTAMLARGAETGVRAEVRVELPPELPIPNSDLCPLLMNLLENALEANEKAPEGAEKWLRVTMHIRGEYLYVGVENAYFAPVDFDPEEGLYHSTKPGTLHGMGLKSARATARKYHSELVLKAIEDSFSASTALLLPKTEA</sequence>
<keyword evidence="1" id="KW-0472">Membrane</keyword>
<dbReference type="PANTHER" id="PTHR40448">
    <property type="entry name" value="TWO-COMPONENT SENSOR HISTIDINE KINASE"/>
    <property type="match status" value="1"/>
</dbReference>
<keyword evidence="1" id="KW-1133">Transmembrane helix</keyword>
<dbReference type="EMBL" id="JACOPO010000006">
    <property type="protein sequence ID" value="MBC5723132.1"/>
    <property type="molecule type" value="Genomic_DNA"/>
</dbReference>
<dbReference type="InterPro" id="IPR032834">
    <property type="entry name" value="NatK-like_C"/>
</dbReference>
<dbReference type="Pfam" id="PF14501">
    <property type="entry name" value="HATPase_c_5"/>
    <property type="match status" value="1"/>
</dbReference>
<dbReference type="Proteomes" id="UP000628736">
    <property type="component" value="Unassembled WGS sequence"/>
</dbReference>
<dbReference type="InterPro" id="IPR036890">
    <property type="entry name" value="HATPase_C_sf"/>
</dbReference>
<keyword evidence="4" id="KW-1185">Reference proteome</keyword>
<dbReference type="GO" id="GO:0016301">
    <property type="term" value="F:kinase activity"/>
    <property type="evidence" value="ECO:0007669"/>
    <property type="project" value="UniProtKB-KW"/>
</dbReference>
<organism evidence="3 4">
    <name type="scientific">Flintibacter hominis</name>
    <dbReference type="NCBI Taxonomy" id="2763048"/>
    <lineage>
        <taxon>Bacteria</taxon>
        <taxon>Bacillati</taxon>
        <taxon>Bacillota</taxon>
        <taxon>Clostridia</taxon>
        <taxon>Eubacteriales</taxon>
        <taxon>Flintibacter</taxon>
    </lineage>
</organism>